<evidence type="ECO:0000313" key="2">
    <source>
        <dbReference type="Proteomes" id="UP001305647"/>
    </source>
</evidence>
<protein>
    <submittedName>
        <fullName evidence="1">Uncharacterized protein</fullName>
    </submittedName>
</protein>
<sequence length="127" mass="13495">MSAPAHQPGFPSGDQTQAPASSALLNLLGMKTPPPLRRSSGGHRNWRARWASLATWTSKTGLCVGSLAALLGRYLPLAPTDRYLAVSSGRPRWVDRYPAEQGADARGIGGGVPHPITHPAPLRWIVG</sequence>
<dbReference type="AlphaFoldDB" id="A0AAN6T6B6"/>
<name>A0AAN6T6B6_9PEZI</name>
<gene>
    <name evidence="1" type="ORF">N658DRAFT_492159</name>
</gene>
<comment type="caution">
    <text evidence="1">The sequence shown here is derived from an EMBL/GenBank/DDBJ whole genome shotgun (WGS) entry which is preliminary data.</text>
</comment>
<organism evidence="1 2">
    <name type="scientific">Parathielavia hyrcaniae</name>
    <dbReference type="NCBI Taxonomy" id="113614"/>
    <lineage>
        <taxon>Eukaryota</taxon>
        <taxon>Fungi</taxon>
        <taxon>Dikarya</taxon>
        <taxon>Ascomycota</taxon>
        <taxon>Pezizomycotina</taxon>
        <taxon>Sordariomycetes</taxon>
        <taxon>Sordariomycetidae</taxon>
        <taxon>Sordariales</taxon>
        <taxon>Chaetomiaceae</taxon>
        <taxon>Parathielavia</taxon>
    </lineage>
</organism>
<accession>A0AAN6T6B6</accession>
<keyword evidence="2" id="KW-1185">Reference proteome</keyword>
<reference evidence="1" key="1">
    <citation type="journal article" date="2023" name="Mol. Phylogenet. Evol.">
        <title>Genome-scale phylogeny and comparative genomics of the fungal order Sordariales.</title>
        <authorList>
            <person name="Hensen N."/>
            <person name="Bonometti L."/>
            <person name="Westerberg I."/>
            <person name="Brannstrom I.O."/>
            <person name="Guillou S."/>
            <person name="Cros-Aarteil S."/>
            <person name="Calhoun S."/>
            <person name="Haridas S."/>
            <person name="Kuo A."/>
            <person name="Mondo S."/>
            <person name="Pangilinan J."/>
            <person name="Riley R."/>
            <person name="LaButti K."/>
            <person name="Andreopoulos B."/>
            <person name="Lipzen A."/>
            <person name="Chen C."/>
            <person name="Yan M."/>
            <person name="Daum C."/>
            <person name="Ng V."/>
            <person name="Clum A."/>
            <person name="Steindorff A."/>
            <person name="Ohm R.A."/>
            <person name="Martin F."/>
            <person name="Silar P."/>
            <person name="Natvig D.O."/>
            <person name="Lalanne C."/>
            <person name="Gautier V."/>
            <person name="Ament-Velasquez S.L."/>
            <person name="Kruys A."/>
            <person name="Hutchinson M.I."/>
            <person name="Powell A.J."/>
            <person name="Barry K."/>
            <person name="Miller A.N."/>
            <person name="Grigoriev I.V."/>
            <person name="Debuchy R."/>
            <person name="Gladieux P."/>
            <person name="Hiltunen Thoren M."/>
            <person name="Johannesson H."/>
        </authorList>
    </citation>
    <scope>NUCLEOTIDE SEQUENCE</scope>
    <source>
        <strain evidence="1">CBS 757.83</strain>
    </source>
</reference>
<reference evidence="1" key="2">
    <citation type="submission" date="2023-05" db="EMBL/GenBank/DDBJ databases">
        <authorList>
            <consortium name="Lawrence Berkeley National Laboratory"/>
            <person name="Steindorff A."/>
            <person name="Hensen N."/>
            <person name="Bonometti L."/>
            <person name="Westerberg I."/>
            <person name="Brannstrom I.O."/>
            <person name="Guillou S."/>
            <person name="Cros-Aarteil S."/>
            <person name="Calhoun S."/>
            <person name="Haridas S."/>
            <person name="Kuo A."/>
            <person name="Mondo S."/>
            <person name="Pangilinan J."/>
            <person name="Riley R."/>
            <person name="Labutti K."/>
            <person name="Andreopoulos B."/>
            <person name="Lipzen A."/>
            <person name="Chen C."/>
            <person name="Yanf M."/>
            <person name="Daum C."/>
            <person name="Ng V."/>
            <person name="Clum A."/>
            <person name="Ohm R."/>
            <person name="Martin F."/>
            <person name="Silar P."/>
            <person name="Natvig D."/>
            <person name="Lalanne C."/>
            <person name="Gautier V."/>
            <person name="Ament-Velasquez S.L."/>
            <person name="Kruys A."/>
            <person name="Hutchinson M.I."/>
            <person name="Powell A.J."/>
            <person name="Barry K."/>
            <person name="Miller A.N."/>
            <person name="Grigoriev I.V."/>
            <person name="Debuchy R."/>
            <person name="Gladieux P."/>
            <person name="Thoren M.H."/>
            <person name="Johannesson H."/>
        </authorList>
    </citation>
    <scope>NUCLEOTIDE SEQUENCE</scope>
    <source>
        <strain evidence="1">CBS 757.83</strain>
    </source>
</reference>
<dbReference type="Proteomes" id="UP001305647">
    <property type="component" value="Unassembled WGS sequence"/>
</dbReference>
<evidence type="ECO:0000313" key="1">
    <source>
        <dbReference type="EMBL" id="KAK4105674.1"/>
    </source>
</evidence>
<proteinExistence type="predicted"/>
<dbReference type="EMBL" id="MU863625">
    <property type="protein sequence ID" value="KAK4105674.1"/>
    <property type="molecule type" value="Genomic_DNA"/>
</dbReference>